<keyword evidence="3" id="KW-1185">Reference proteome</keyword>
<gene>
    <name evidence="2" type="ORF">ACFSRZ_04270</name>
</gene>
<dbReference type="Pfam" id="PF11276">
    <property type="entry name" value="DUF3078"/>
    <property type="match status" value="1"/>
</dbReference>
<feature type="signal peptide" evidence="1">
    <location>
        <begin position="1"/>
        <end position="18"/>
    </location>
</feature>
<dbReference type="EMBL" id="JBHULH010000001">
    <property type="protein sequence ID" value="MFD2566573.1"/>
    <property type="molecule type" value="Genomic_DNA"/>
</dbReference>
<comment type="caution">
    <text evidence="2">The sequence shown here is derived from an EMBL/GenBank/DDBJ whole genome shotgun (WGS) entry which is preliminary data.</text>
</comment>
<evidence type="ECO:0000313" key="2">
    <source>
        <dbReference type="EMBL" id="MFD2566573.1"/>
    </source>
</evidence>
<protein>
    <submittedName>
        <fullName evidence="2">DUF3078 domain-containing protein</fullName>
    </submittedName>
</protein>
<name>A0ABW5LP20_9FLAO</name>
<feature type="chain" id="PRO_5045812180" evidence="1">
    <location>
        <begin position="19"/>
        <end position="279"/>
    </location>
</feature>
<evidence type="ECO:0000256" key="1">
    <source>
        <dbReference type="SAM" id="SignalP"/>
    </source>
</evidence>
<sequence>MKRIIVLCFVLAGVSINAQEKEVDSTSNWTKKGAFTLLFNQSSFSNWIAGGENSVSGTVSINYDFNYKKGDWSWDNKIITKYGISNISGTGTRKTDDQFEFNSLLGKKASNNWSYSLLLNIRSQFTTGYDYSTTPRTETSSFFAPGYVTIGPGMVYKKSDNFNIHLSPATTKATFVSDQFAGQYGTDPGKTSRYELGFYGALYYKATLMENVTVENILNAYSNYLEDAQNIDVNYQLNFVMQINKYLSTNLNFHMIVDDNASSRVQFKEVFGLGVNYIF</sequence>
<dbReference type="InterPro" id="IPR021428">
    <property type="entry name" value="DUF3078"/>
</dbReference>
<reference evidence="3" key="1">
    <citation type="journal article" date="2019" name="Int. J. Syst. Evol. Microbiol.">
        <title>The Global Catalogue of Microorganisms (GCM) 10K type strain sequencing project: providing services to taxonomists for standard genome sequencing and annotation.</title>
        <authorList>
            <consortium name="The Broad Institute Genomics Platform"/>
            <consortium name="The Broad Institute Genome Sequencing Center for Infectious Disease"/>
            <person name="Wu L."/>
            <person name="Ma J."/>
        </authorList>
    </citation>
    <scope>NUCLEOTIDE SEQUENCE [LARGE SCALE GENOMIC DNA]</scope>
    <source>
        <strain evidence="3">KCTC 52127</strain>
    </source>
</reference>
<accession>A0ABW5LP20</accession>
<proteinExistence type="predicted"/>
<dbReference type="RefSeq" id="WP_379665278.1">
    <property type="nucleotide sequence ID" value="NZ_JBHULH010000001.1"/>
</dbReference>
<organism evidence="2 3">
    <name type="scientific">Pseudotenacibaculum haliotis</name>
    <dbReference type="NCBI Taxonomy" id="1862138"/>
    <lineage>
        <taxon>Bacteria</taxon>
        <taxon>Pseudomonadati</taxon>
        <taxon>Bacteroidota</taxon>
        <taxon>Flavobacteriia</taxon>
        <taxon>Flavobacteriales</taxon>
        <taxon>Flavobacteriaceae</taxon>
        <taxon>Pseudotenacibaculum</taxon>
    </lineage>
</organism>
<dbReference type="Proteomes" id="UP001597508">
    <property type="component" value="Unassembled WGS sequence"/>
</dbReference>
<evidence type="ECO:0000313" key="3">
    <source>
        <dbReference type="Proteomes" id="UP001597508"/>
    </source>
</evidence>
<keyword evidence="1" id="KW-0732">Signal</keyword>